<evidence type="ECO:0000256" key="4">
    <source>
        <dbReference type="ARBA" id="ARBA00022692"/>
    </source>
</evidence>
<keyword evidence="6 12" id="KW-1133">Transmembrane helix</keyword>
<feature type="transmembrane region" description="Helical" evidence="12">
    <location>
        <begin position="460"/>
        <end position="479"/>
    </location>
</feature>
<feature type="transmembrane region" description="Helical" evidence="12">
    <location>
        <begin position="306"/>
        <end position="330"/>
    </location>
</feature>
<keyword evidence="9" id="KW-0406">Ion transport</keyword>
<dbReference type="AlphaFoldDB" id="R4FKM8"/>
<evidence type="ECO:0000256" key="11">
    <source>
        <dbReference type="ARBA" id="ARBA00068450"/>
    </source>
</evidence>
<proteinExistence type="evidence at transcript level"/>
<keyword evidence="4 12" id="KW-0812">Transmembrane</keyword>
<evidence type="ECO:0000256" key="6">
    <source>
        <dbReference type="ARBA" id="ARBA00022989"/>
    </source>
</evidence>
<keyword evidence="9" id="KW-0739">Sodium transport</keyword>
<dbReference type="Gene3D" id="1.20.1250.20">
    <property type="entry name" value="MFS general substrate transporter like domains"/>
    <property type="match status" value="2"/>
</dbReference>
<evidence type="ECO:0000256" key="3">
    <source>
        <dbReference type="ARBA" id="ARBA00022448"/>
    </source>
</evidence>
<evidence type="ECO:0000259" key="13">
    <source>
        <dbReference type="PROSITE" id="PS50850"/>
    </source>
</evidence>
<dbReference type="GO" id="GO:0006814">
    <property type="term" value="P:sodium ion transport"/>
    <property type="evidence" value="ECO:0007669"/>
    <property type="project" value="UniProtKB-KW"/>
</dbReference>
<dbReference type="PANTHER" id="PTHR11662:SF415">
    <property type="entry name" value="AT30085P-RELATED"/>
    <property type="match status" value="1"/>
</dbReference>
<feature type="transmembrane region" description="Helical" evidence="12">
    <location>
        <begin position="81"/>
        <end position="101"/>
    </location>
</feature>
<evidence type="ECO:0000256" key="7">
    <source>
        <dbReference type="ARBA" id="ARBA00023053"/>
    </source>
</evidence>
<evidence type="ECO:0000256" key="2">
    <source>
        <dbReference type="ARBA" id="ARBA00008586"/>
    </source>
</evidence>
<dbReference type="GO" id="GO:0015293">
    <property type="term" value="F:symporter activity"/>
    <property type="evidence" value="ECO:0007669"/>
    <property type="project" value="UniProtKB-KW"/>
</dbReference>
<evidence type="ECO:0000313" key="14">
    <source>
        <dbReference type="EMBL" id="JAA75732.1"/>
    </source>
</evidence>
<feature type="transmembrane region" description="Helical" evidence="12">
    <location>
        <begin position="399"/>
        <end position="421"/>
    </location>
</feature>
<dbReference type="HOGENOM" id="CLU_001265_5_0_1"/>
<accession>R4FKM8</accession>
<keyword evidence="5" id="KW-0769">Symport</keyword>
<dbReference type="GO" id="GO:0016020">
    <property type="term" value="C:membrane"/>
    <property type="evidence" value="ECO:0007669"/>
    <property type="project" value="UniProtKB-SubCell"/>
</dbReference>
<dbReference type="InterPro" id="IPR050382">
    <property type="entry name" value="MFS_Na/Anion_cotransporter"/>
</dbReference>
<comment type="function">
    <text evidence="10">May be an inorganic phosphate cotransporter.</text>
</comment>
<feature type="transmembrane region" description="Helical" evidence="12">
    <location>
        <begin position="202"/>
        <end position="221"/>
    </location>
</feature>
<dbReference type="GO" id="GO:0006820">
    <property type="term" value="P:monoatomic anion transport"/>
    <property type="evidence" value="ECO:0007669"/>
    <property type="project" value="TreeGrafter"/>
</dbReference>
<keyword evidence="8 12" id="KW-0472">Membrane</keyword>
<name>R4FKM8_RHOPR</name>
<comment type="similarity">
    <text evidence="2">Belongs to the major facilitator superfamily. Sodium/anion cotransporter family.</text>
</comment>
<dbReference type="EMBL" id="GAHY01001778">
    <property type="protein sequence ID" value="JAA75732.1"/>
    <property type="molecule type" value="mRNA"/>
</dbReference>
<keyword evidence="7" id="KW-0915">Sodium</keyword>
<keyword evidence="3" id="KW-0813">Transport</keyword>
<dbReference type="FunFam" id="1.20.1250.20:FF:000003">
    <property type="entry name" value="Solute carrier family 17 member 3"/>
    <property type="match status" value="1"/>
</dbReference>
<dbReference type="PANTHER" id="PTHR11662">
    <property type="entry name" value="SOLUTE CARRIER FAMILY 17"/>
    <property type="match status" value="1"/>
</dbReference>
<feature type="transmembrane region" description="Helical" evidence="12">
    <location>
        <begin position="170"/>
        <end position="196"/>
    </location>
</feature>
<reference evidence="14" key="1">
    <citation type="submission" date="2013-04" db="EMBL/GenBank/DDBJ databases">
        <title>An insight into the transcriptome of the digestive tract of the blood sucking bug, Rhodnius prolixus.</title>
        <authorList>
            <person name="Ribeiro J.M.C."/>
            <person name="Genta F.A."/>
            <person name="Sorgine M.H.F."/>
            <person name="Paiva-Silva G.O."/>
            <person name="Majerowicz D."/>
            <person name="Medeiros M."/>
            <person name="Koerich L."/>
            <person name="Terra W.R."/>
            <person name="Ferreira C."/>
            <person name="Pimentel A.C."/>
            <person name="Bisch P.M."/>
            <person name="Diniz M.M.P."/>
            <person name="Nascimento R."/>
            <person name="Salmon D."/>
            <person name="Silber A.M."/>
            <person name="Alves M."/>
            <person name="Oliveira M.F."/>
            <person name="Gondim K.C."/>
            <person name="Silva Neto M.A.C."/>
            <person name="Atella G.C."/>
            <person name="Araujo H."/>
            <person name="Dias F.S."/>
            <person name="Polycarpo C.R."/>
            <person name="Fampa P."/>
            <person name="Melo A.C."/>
            <person name="Tanaka A.S."/>
            <person name="Balczun C."/>
            <person name="Oliveira J.H.M."/>
            <person name="Goncalves R."/>
            <person name="Lazoski C."/>
            <person name="Pereira M.A."/>
            <person name="Rivera-Pomar R."/>
            <person name="Diambra L."/>
            <person name="Schaub G.A."/>
            <person name="Garcia E.S."/>
            <person name="Azambuja P."/>
            <person name="Braz G.R.C."/>
            <person name="Oliveira P.L."/>
        </authorList>
    </citation>
    <scope>NUCLEOTIDE SEQUENCE</scope>
</reference>
<protein>
    <recommendedName>
        <fullName evidence="11">Putative inorganic phosphate cotransporter</fullName>
    </recommendedName>
</protein>
<dbReference type="Pfam" id="PF07690">
    <property type="entry name" value="MFS_1"/>
    <property type="match status" value="1"/>
</dbReference>
<feature type="transmembrane region" description="Helical" evidence="12">
    <location>
        <begin position="342"/>
        <end position="362"/>
    </location>
</feature>
<feature type="domain" description="Major facilitator superfamily (MFS) profile" evidence="13">
    <location>
        <begin position="19"/>
        <end position="483"/>
    </location>
</feature>
<dbReference type="SUPFAM" id="SSF103473">
    <property type="entry name" value="MFS general substrate transporter"/>
    <property type="match status" value="1"/>
</dbReference>
<dbReference type="CDD" id="cd17318">
    <property type="entry name" value="MFS_SLC17"/>
    <property type="match status" value="1"/>
</dbReference>
<dbReference type="InterPro" id="IPR020846">
    <property type="entry name" value="MFS_dom"/>
</dbReference>
<feature type="transmembrane region" description="Helical" evidence="12">
    <location>
        <begin position="134"/>
        <end position="158"/>
    </location>
</feature>
<evidence type="ECO:0000256" key="10">
    <source>
        <dbReference type="ARBA" id="ARBA00054632"/>
    </source>
</evidence>
<evidence type="ECO:0000256" key="1">
    <source>
        <dbReference type="ARBA" id="ARBA00004141"/>
    </source>
</evidence>
<dbReference type="eggNOG" id="KOG2532">
    <property type="taxonomic scope" value="Eukaryota"/>
</dbReference>
<sequence length="504" mass="55483">MILTCPPQRYVMSILCFAGLALTYIMRFCLGLVITEMVVPQHIAKPGHYDPDACPYDTSNSTAHLAKEGGEFHWSESTQGLILSSFFWGYVITQVPGGILADKFGGKLILGIGLAISSIGTLITPLAARTGGSAAFMAVRVVMGLGQGVIYPSLHVLAANWVPTEERGRLGSFIFAGANFGNVISMSLTGVMLGQFHAGWPVVFYVYGILGLGWLSIWYFLAYSTPLEHPSLSDHEAKYLRQYSQSVNINKESRDSTPWKDILTSIPLWALIIGQIGHDWGLFTIITDLPKYMKSVMHFTITENGLLLSLPYLLMWIVAIFSGYFVDWILRKQFFGRTTTRKIFTTVASVGPAVGIVGATYAGCNRSFATISFIIGMGFMGFFYPSLKVNALDLSPNYAGSLSALVMGIGAVSGILTPYLVGVLTPEVRCIYNLSTLKIISKMRNNPMKYFQSTLLQWRLVFWISVGVLLGTNILYIIAGSGDVQPWNNPKKEKEERDKDSTML</sequence>
<dbReference type="VEuPathDB" id="VectorBase:RPRC014016"/>
<evidence type="ECO:0000256" key="9">
    <source>
        <dbReference type="ARBA" id="ARBA00023201"/>
    </source>
</evidence>
<feature type="transmembrane region" description="Helical" evidence="12">
    <location>
        <begin position="12"/>
        <end position="34"/>
    </location>
</feature>
<evidence type="ECO:0000256" key="8">
    <source>
        <dbReference type="ARBA" id="ARBA00023136"/>
    </source>
</evidence>
<comment type="subcellular location">
    <subcellularLocation>
        <location evidence="1">Membrane</location>
        <topology evidence="1">Multi-pass membrane protein</topology>
    </subcellularLocation>
</comment>
<dbReference type="FunFam" id="1.20.1250.20:FF:000144">
    <property type="entry name" value="Picot, isoform B"/>
    <property type="match status" value="1"/>
</dbReference>
<feature type="transmembrane region" description="Helical" evidence="12">
    <location>
        <begin position="108"/>
        <end position="128"/>
    </location>
</feature>
<dbReference type="OMA" id="YFASVIH"/>
<dbReference type="STRING" id="13249.R4FKM8"/>
<evidence type="ECO:0000256" key="5">
    <source>
        <dbReference type="ARBA" id="ARBA00022847"/>
    </source>
</evidence>
<feature type="transmembrane region" description="Helical" evidence="12">
    <location>
        <begin position="368"/>
        <end position="387"/>
    </location>
</feature>
<dbReference type="InterPro" id="IPR036259">
    <property type="entry name" value="MFS_trans_sf"/>
</dbReference>
<organism evidence="14">
    <name type="scientific">Rhodnius prolixus</name>
    <name type="common">Triatomid bug</name>
    <dbReference type="NCBI Taxonomy" id="13249"/>
    <lineage>
        <taxon>Eukaryota</taxon>
        <taxon>Metazoa</taxon>
        <taxon>Ecdysozoa</taxon>
        <taxon>Arthropoda</taxon>
        <taxon>Hexapoda</taxon>
        <taxon>Insecta</taxon>
        <taxon>Pterygota</taxon>
        <taxon>Neoptera</taxon>
        <taxon>Paraneoptera</taxon>
        <taxon>Hemiptera</taxon>
        <taxon>Heteroptera</taxon>
        <taxon>Panheteroptera</taxon>
        <taxon>Cimicomorpha</taxon>
        <taxon>Reduviidae</taxon>
        <taxon>Triatominae</taxon>
        <taxon>Rhodnius</taxon>
    </lineage>
</organism>
<dbReference type="PROSITE" id="PS50850">
    <property type="entry name" value="MFS"/>
    <property type="match status" value="1"/>
</dbReference>
<evidence type="ECO:0000256" key="12">
    <source>
        <dbReference type="SAM" id="Phobius"/>
    </source>
</evidence>
<dbReference type="InterPro" id="IPR011701">
    <property type="entry name" value="MFS"/>
</dbReference>